<gene>
    <name evidence="1" type="ORF">F5876DRAFT_70911</name>
</gene>
<reference evidence="1" key="1">
    <citation type="submission" date="2022-09" db="EMBL/GenBank/DDBJ databases">
        <title>A Global Phylogenomic Analysis of the Shiitake Genus Lentinula.</title>
        <authorList>
            <consortium name="DOE Joint Genome Institute"/>
            <person name="Sierra-Patev S."/>
            <person name="Min B."/>
            <person name="Naranjo-Ortiz M."/>
            <person name="Looney B."/>
            <person name="Konkel Z."/>
            <person name="Slot J.C."/>
            <person name="Sakamoto Y."/>
            <person name="Steenwyk J.L."/>
            <person name="Rokas A."/>
            <person name="Carro J."/>
            <person name="Camarero S."/>
            <person name="Ferreira P."/>
            <person name="Molpeceres G."/>
            <person name="Ruiz-Duenas F.J."/>
            <person name="Serrano A."/>
            <person name="Henrissat B."/>
            <person name="Drula E."/>
            <person name="Hughes K.W."/>
            <person name="Mata J.L."/>
            <person name="Ishikawa N.K."/>
            <person name="Vargas-Isla R."/>
            <person name="Ushijima S."/>
            <person name="Smith C.A."/>
            <person name="Ahrendt S."/>
            <person name="Andreopoulos W."/>
            <person name="He G."/>
            <person name="Labutti K."/>
            <person name="Lipzen A."/>
            <person name="Ng V."/>
            <person name="Riley R."/>
            <person name="Sandor L."/>
            <person name="Barry K."/>
            <person name="Martinez A.T."/>
            <person name="Xiao Y."/>
            <person name="Gibbons J.G."/>
            <person name="Terashima K."/>
            <person name="Grigoriev I.V."/>
            <person name="Hibbett D.S."/>
        </authorList>
    </citation>
    <scope>NUCLEOTIDE SEQUENCE</scope>
    <source>
        <strain evidence="1">TMI1499</strain>
    </source>
</reference>
<dbReference type="Proteomes" id="UP001163835">
    <property type="component" value="Unassembled WGS sequence"/>
</dbReference>
<name>A0ACC1THT6_9AGAR</name>
<organism evidence="1 2">
    <name type="scientific">Lentinula aff. lateritia</name>
    <dbReference type="NCBI Taxonomy" id="2804960"/>
    <lineage>
        <taxon>Eukaryota</taxon>
        <taxon>Fungi</taxon>
        <taxon>Dikarya</taxon>
        <taxon>Basidiomycota</taxon>
        <taxon>Agaricomycotina</taxon>
        <taxon>Agaricomycetes</taxon>
        <taxon>Agaricomycetidae</taxon>
        <taxon>Agaricales</taxon>
        <taxon>Marasmiineae</taxon>
        <taxon>Omphalotaceae</taxon>
        <taxon>Lentinula</taxon>
    </lineage>
</organism>
<sequence>MDLTHTMFLSKDVSLNDIPEPDMVVRRTRKELFVDNNNAAICSEPPLDNAHYIDPNPNPVFDPHASLGVGAIANIFEAPGQIDPMDVWRTYTKRSADDKNGRAPLTCLWPIGHNEEEIIECGYGATPKLMRRHVQTTHMHIKYCALSFKVPYFIRTKLRNRSLSVIISFLASANYLIRFFAHHGKEDHVAYYYGHREVNNIGIGPGPERGGA</sequence>
<dbReference type="EMBL" id="MU796305">
    <property type="protein sequence ID" value="KAJ3804104.1"/>
    <property type="molecule type" value="Genomic_DNA"/>
</dbReference>
<proteinExistence type="predicted"/>
<accession>A0ACC1THT6</accession>
<keyword evidence="2" id="KW-1185">Reference proteome</keyword>
<protein>
    <submittedName>
        <fullName evidence="1">Uncharacterized protein</fullName>
    </submittedName>
</protein>
<evidence type="ECO:0000313" key="1">
    <source>
        <dbReference type="EMBL" id="KAJ3804104.1"/>
    </source>
</evidence>
<comment type="caution">
    <text evidence="1">The sequence shown here is derived from an EMBL/GenBank/DDBJ whole genome shotgun (WGS) entry which is preliminary data.</text>
</comment>
<evidence type="ECO:0000313" key="2">
    <source>
        <dbReference type="Proteomes" id="UP001163835"/>
    </source>
</evidence>